<dbReference type="Proteomes" id="UP000679779">
    <property type="component" value="Unassembled WGS sequence"/>
</dbReference>
<dbReference type="RefSeq" id="WP_212957780.1">
    <property type="nucleotide sequence ID" value="NZ_BORQ01000002.1"/>
</dbReference>
<protein>
    <submittedName>
        <fullName evidence="1">Uncharacterized protein</fullName>
    </submittedName>
</protein>
<evidence type="ECO:0000313" key="1">
    <source>
        <dbReference type="EMBL" id="GIO30928.1"/>
    </source>
</evidence>
<proteinExistence type="predicted"/>
<keyword evidence="2" id="KW-1185">Reference proteome</keyword>
<gene>
    <name evidence="1" type="ORF">J2TS6_20690</name>
</gene>
<sequence>MAFYTIRVAKLTPAYLHNTPQEKVEIRAASDAYRVSFHDTKKERLLSGRTSPFPFGIFASMDTNEKPLT</sequence>
<evidence type="ECO:0000313" key="2">
    <source>
        <dbReference type="Proteomes" id="UP000679779"/>
    </source>
</evidence>
<dbReference type="AlphaFoldDB" id="A0A920CAI1"/>
<dbReference type="EMBL" id="BORQ01000002">
    <property type="protein sequence ID" value="GIO30928.1"/>
    <property type="molecule type" value="Genomic_DNA"/>
</dbReference>
<accession>A0A920CAI1</accession>
<reference evidence="1" key="1">
    <citation type="submission" date="2021-03" db="EMBL/GenBank/DDBJ databases">
        <title>Antimicrobial resistance genes in bacteria isolated from Japanese honey, and their potential for conferring macrolide and lincosamide resistance in the American foulbrood pathogen Paenibacillus larvae.</title>
        <authorList>
            <person name="Okamoto M."/>
            <person name="Kumagai M."/>
            <person name="Kanamori H."/>
            <person name="Takamatsu D."/>
        </authorList>
    </citation>
    <scope>NUCLEOTIDE SEQUENCE</scope>
    <source>
        <strain evidence="1">J2TS6</strain>
    </source>
</reference>
<name>A0A920CAI1_9BACL</name>
<comment type="caution">
    <text evidence="1">The sequence shown here is derived from an EMBL/GenBank/DDBJ whole genome shotgun (WGS) entry which is preliminary data.</text>
</comment>
<organism evidence="1 2">
    <name type="scientific">Paenibacillus albilobatus</name>
    <dbReference type="NCBI Taxonomy" id="2716884"/>
    <lineage>
        <taxon>Bacteria</taxon>
        <taxon>Bacillati</taxon>
        <taxon>Bacillota</taxon>
        <taxon>Bacilli</taxon>
        <taxon>Bacillales</taxon>
        <taxon>Paenibacillaceae</taxon>
        <taxon>Paenibacillus</taxon>
    </lineage>
</organism>